<reference evidence="3" key="1">
    <citation type="submission" date="2021-02" db="EMBL/GenBank/DDBJ databases">
        <authorList>
            <person name="Dougan E. K."/>
            <person name="Rhodes N."/>
            <person name="Thang M."/>
            <person name="Chan C."/>
        </authorList>
    </citation>
    <scope>NUCLEOTIDE SEQUENCE</scope>
</reference>
<feature type="compositionally biased region" description="Basic and acidic residues" evidence="1">
    <location>
        <begin position="541"/>
        <end position="556"/>
    </location>
</feature>
<evidence type="ECO:0000259" key="2">
    <source>
        <dbReference type="PROSITE" id="PS50191"/>
    </source>
</evidence>
<dbReference type="AlphaFoldDB" id="A0A812TBN4"/>
<organism evidence="3 4">
    <name type="scientific">Symbiodinium natans</name>
    <dbReference type="NCBI Taxonomy" id="878477"/>
    <lineage>
        <taxon>Eukaryota</taxon>
        <taxon>Sar</taxon>
        <taxon>Alveolata</taxon>
        <taxon>Dinophyceae</taxon>
        <taxon>Suessiales</taxon>
        <taxon>Symbiodiniaceae</taxon>
        <taxon>Symbiodinium</taxon>
    </lineage>
</organism>
<comment type="caution">
    <text evidence="3">The sequence shown here is derived from an EMBL/GenBank/DDBJ whole genome shotgun (WGS) entry which is preliminary data.</text>
</comment>
<dbReference type="InterPro" id="IPR001251">
    <property type="entry name" value="CRAL-TRIO_dom"/>
</dbReference>
<dbReference type="InterPro" id="IPR036865">
    <property type="entry name" value="CRAL-TRIO_dom_sf"/>
</dbReference>
<keyword evidence="4" id="KW-1185">Reference proteome</keyword>
<accession>A0A812TBN4</accession>
<dbReference type="PANTHER" id="PTHR46277">
    <property type="entry name" value="OS03G0850700 PROTEIN"/>
    <property type="match status" value="1"/>
</dbReference>
<dbReference type="Gene3D" id="3.40.525.10">
    <property type="entry name" value="CRAL-TRIO lipid binding domain"/>
    <property type="match status" value="1"/>
</dbReference>
<dbReference type="CDD" id="cd00170">
    <property type="entry name" value="SEC14"/>
    <property type="match status" value="1"/>
</dbReference>
<sequence>MCADWAWDAWRLLSASRCGRRGASEAGSRPRGLLPLRAAAAASDASDAGDAHSDARSGARRDGAARSLRALTEAFPAARLREAHDVPDSELNRFARARWRKPEAALAMFIEHRRWRSAEGHPEQLQAALDKTPPGFCSSGPKDPGACDGTRVLLVQGARYQLGAAEPEEYTLGICRVLDEIFEDADDEARVTVLIDVRRGEGWPNPPAIKLLPFIQACARIISGHYPERLRRLIIYPVPWVATMILGIVRRLLDPVTFEKIAAIAGDDQIGAACPGAELRKYVSRDSLPKHAWPCLRSRLRSRSVSDFVGMPNWPLQHHHSLEQYEHRMALAVSGSPLSALAFHKGGDVSAGGSVAALCYDVSRVRKKRAAQAECLFVATLQDTSKEASACACALRKAKPQTSQNSICNIARIGMKPWSGDKRRGLHAPSAALSVSATKLGPVGAPVHESRKCVFRLVPALPRVAKLWDEFASRGLYTQQIAEALAMALEGGHEDSATKLAAVEALRAQGPLASEHSTAVGTALLDQRSGLQPRTRSRTHREKERQSNLQKAKDKQDVDDDVRELAALTLLCVEPPREAWGPF</sequence>
<feature type="region of interest" description="Disordered" evidence="1">
    <location>
        <begin position="512"/>
        <end position="558"/>
    </location>
</feature>
<dbReference type="PANTHER" id="PTHR46277:SF3">
    <property type="entry name" value="BINDING PROTEIN, PUTATIVE-RELATED"/>
    <property type="match status" value="1"/>
</dbReference>
<proteinExistence type="predicted"/>
<dbReference type="Proteomes" id="UP000604046">
    <property type="component" value="Unassembled WGS sequence"/>
</dbReference>
<feature type="domain" description="CRAL-TRIO" evidence="2">
    <location>
        <begin position="148"/>
        <end position="290"/>
    </location>
</feature>
<gene>
    <name evidence="3" type="ORF">SNAT2548_LOCUS29002</name>
</gene>
<dbReference type="OrthoDB" id="412090at2759"/>
<protein>
    <recommendedName>
        <fullName evidence="2">CRAL-TRIO domain-containing protein</fullName>
    </recommendedName>
</protein>
<dbReference type="PROSITE" id="PS50191">
    <property type="entry name" value="CRAL_TRIO"/>
    <property type="match status" value="1"/>
</dbReference>
<dbReference type="EMBL" id="CAJNDS010002540">
    <property type="protein sequence ID" value="CAE7518215.1"/>
    <property type="molecule type" value="Genomic_DNA"/>
</dbReference>
<dbReference type="SUPFAM" id="SSF52087">
    <property type="entry name" value="CRAL/TRIO domain"/>
    <property type="match status" value="1"/>
</dbReference>
<name>A0A812TBN4_9DINO</name>
<dbReference type="Pfam" id="PF00650">
    <property type="entry name" value="CRAL_TRIO"/>
    <property type="match status" value="1"/>
</dbReference>
<evidence type="ECO:0000313" key="3">
    <source>
        <dbReference type="EMBL" id="CAE7518215.1"/>
    </source>
</evidence>
<feature type="compositionally biased region" description="Basic and acidic residues" evidence="1">
    <location>
        <begin position="49"/>
        <end position="63"/>
    </location>
</feature>
<evidence type="ECO:0000256" key="1">
    <source>
        <dbReference type="SAM" id="MobiDB-lite"/>
    </source>
</evidence>
<feature type="region of interest" description="Disordered" evidence="1">
    <location>
        <begin position="44"/>
        <end position="63"/>
    </location>
</feature>
<evidence type="ECO:0000313" key="4">
    <source>
        <dbReference type="Proteomes" id="UP000604046"/>
    </source>
</evidence>